<protein>
    <recommendedName>
        <fullName evidence="3">Transposase</fullName>
    </recommendedName>
</protein>
<sequence>MMNMMQSIFSDQTWSVWETLIEEVRPKGKMPPENLRQAISAIFWCHQNGAR</sequence>
<proteinExistence type="predicted"/>
<evidence type="ECO:0000313" key="2">
    <source>
        <dbReference type="Proteomes" id="UP000247512"/>
    </source>
</evidence>
<comment type="caution">
    <text evidence="1">The sequence shown here is derived from an EMBL/GenBank/DDBJ whole genome shotgun (WGS) entry which is preliminary data.</text>
</comment>
<gene>
    <name evidence="1" type="ORF">CDI09_15255</name>
</gene>
<dbReference type="EMBL" id="NIRT01000041">
    <property type="protein sequence ID" value="PYD65148.1"/>
    <property type="molecule type" value="Genomic_DNA"/>
</dbReference>
<evidence type="ECO:0000313" key="1">
    <source>
        <dbReference type="EMBL" id="PYD65148.1"/>
    </source>
</evidence>
<evidence type="ECO:0008006" key="3">
    <source>
        <dbReference type="Google" id="ProtNLM"/>
    </source>
</evidence>
<dbReference type="Proteomes" id="UP000247512">
    <property type="component" value="Unassembled WGS sequence"/>
</dbReference>
<keyword evidence="2" id="KW-1185">Reference proteome</keyword>
<name>A0ABX5P9J2_9PROT</name>
<reference evidence="1 2" key="1">
    <citation type="submission" date="2017-06" db="EMBL/GenBank/DDBJ databases">
        <title>A draft genome sequence of Komagataeibacter nataicola LMG 1536.</title>
        <authorList>
            <person name="Skraban J."/>
            <person name="Cleenwerck I."/>
            <person name="Vandamme P."/>
            <person name="Trcek J."/>
        </authorList>
    </citation>
    <scope>NUCLEOTIDE SEQUENCE [LARGE SCALE GENOMIC DNA]</scope>
    <source>
        <strain evidence="1 2">LMG 1536</strain>
    </source>
</reference>
<accession>A0ABX5P9J2</accession>
<organism evidence="1 2">
    <name type="scientific">Komagataeibacter nataicola</name>
    <dbReference type="NCBI Taxonomy" id="265960"/>
    <lineage>
        <taxon>Bacteria</taxon>
        <taxon>Pseudomonadati</taxon>
        <taxon>Pseudomonadota</taxon>
        <taxon>Alphaproteobacteria</taxon>
        <taxon>Acetobacterales</taxon>
        <taxon>Acetobacteraceae</taxon>
        <taxon>Komagataeibacter</taxon>
    </lineage>
</organism>